<gene>
    <name evidence="2" type="ORF">SPACI_009670</name>
</gene>
<keyword evidence="1" id="KW-0732">Signal</keyword>
<evidence type="ECO:0008006" key="4">
    <source>
        <dbReference type="Google" id="ProtNLM"/>
    </source>
</evidence>
<reference evidence="2" key="1">
    <citation type="submission" date="2024-05" db="EMBL/GenBank/DDBJ databases">
        <title>Isolation and characterization of Sporomusa carbonis sp. nov., a carboxydotrophic hydrogenogen in the genus of Sporomusa isolated from a charcoal burning pile.</title>
        <authorList>
            <person name="Boeer T."/>
            <person name="Rosenbaum F."/>
            <person name="Eysell L."/>
            <person name="Mueller V."/>
            <person name="Daniel R."/>
            <person name="Poehlein A."/>
        </authorList>
    </citation>
    <scope>NUCLEOTIDE SEQUENCE [LARGE SCALE GENOMIC DNA]</scope>
    <source>
        <strain evidence="2">DSM 3132</strain>
    </source>
</reference>
<protein>
    <recommendedName>
        <fullName evidence="4">Zinc resistance-associated protein</fullName>
    </recommendedName>
</protein>
<feature type="chain" id="PRO_5046803304" description="Zinc resistance-associated protein" evidence="1">
    <location>
        <begin position="25"/>
        <end position="128"/>
    </location>
</feature>
<dbReference type="Proteomes" id="UP000216052">
    <property type="component" value="Chromosome"/>
</dbReference>
<dbReference type="EMBL" id="CP155571">
    <property type="protein sequence ID" value="XFO70967.1"/>
    <property type="molecule type" value="Genomic_DNA"/>
</dbReference>
<dbReference type="InterPro" id="IPR024485">
    <property type="entry name" value="DUF2680"/>
</dbReference>
<dbReference type="RefSeq" id="WP_093793639.1">
    <property type="nucleotide sequence ID" value="NZ_CP155571.1"/>
</dbReference>
<proteinExistence type="predicted"/>
<feature type="signal peptide" evidence="1">
    <location>
        <begin position="1"/>
        <end position="24"/>
    </location>
</feature>
<accession>A0ABZ3IY15</accession>
<organism evidence="2 3">
    <name type="scientific">Sporomusa acidovorans (strain ATCC 49682 / DSM 3132 / Mol)</name>
    <dbReference type="NCBI Taxonomy" id="1123286"/>
    <lineage>
        <taxon>Bacteria</taxon>
        <taxon>Bacillati</taxon>
        <taxon>Bacillota</taxon>
        <taxon>Negativicutes</taxon>
        <taxon>Selenomonadales</taxon>
        <taxon>Sporomusaceae</taxon>
        <taxon>Sporomusa</taxon>
    </lineage>
</organism>
<evidence type="ECO:0000313" key="3">
    <source>
        <dbReference type="Proteomes" id="UP000216052"/>
    </source>
</evidence>
<keyword evidence="3" id="KW-1185">Reference proteome</keyword>
<name>A0ABZ3IY15_SPOA4</name>
<sequence length="128" mass="14276">MKKSLLIAVVGLLVLAFAASLVYAATPTNVPPFARNQTNLTDAQKQELAPLFNQMTDLRKQMFEVRKQVIQKQVEFGNLTQEQANERIAWMQERIDQGFAGPGMMGRGPGMMRGGHGFGPGWQQQQNK</sequence>
<dbReference type="Pfam" id="PF10925">
    <property type="entry name" value="DUF2680"/>
    <property type="match status" value="1"/>
</dbReference>
<evidence type="ECO:0000256" key="1">
    <source>
        <dbReference type="SAM" id="SignalP"/>
    </source>
</evidence>
<evidence type="ECO:0000313" key="2">
    <source>
        <dbReference type="EMBL" id="XFO70967.1"/>
    </source>
</evidence>